<feature type="domain" description="Response regulatory" evidence="11">
    <location>
        <begin position="34"/>
        <end position="147"/>
    </location>
</feature>
<keyword evidence="5" id="KW-0805">Transcription regulation</keyword>
<feature type="domain" description="OmpR/PhoB-type" evidence="12">
    <location>
        <begin position="158"/>
        <end position="254"/>
    </location>
</feature>
<name>L0DGX9_SINAD</name>
<organism evidence="13 14">
    <name type="scientific">Singulisphaera acidiphila (strain ATCC BAA-1392 / DSM 18658 / VKM B-2454 / MOB10)</name>
    <dbReference type="NCBI Taxonomy" id="886293"/>
    <lineage>
        <taxon>Bacteria</taxon>
        <taxon>Pseudomonadati</taxon>
        <taxon>Planctomycetota</taxon>
        <taxon>Planctomycetia</taxon>
        <taxon>Isosphaerales</taxon>
        <taxon>Isosphaeraceae</taxon>
        <taxon>Singulisphaera</taxon>
    </lineage>
</organism>
<evidence type="ECO:0000313" key="14">
    <source>
        <dbReference type="Proteomes" id="UP000010798"/>
    </source>
</evidence>
<accession>L0DGX9</accession>
<feature type="modified residue" description="4-aspartylphosphate" evidence="8">
    <location>
        <position position="83"/>
    </location>
</feature>
<reference evidence="13 14" key="1">
    <citation type="submission" date="2012-02" db="EMBL/GenBank/DDBJ databases">
        <title>Complete sequence of chromosome of Singulisphaera acidiphila DSM 18658.</title>
        <authorList>
            <consortium name="US DOE Joint Genome Institute (JGI-PGF)"/>
            <person name="Lucas S."/>
            <person name="Copeland A."/>
            <person name="Lapidus A."/>
            <person name="Glavina del Rio T."/>
            <person name="Dalin E."/>
            <person name="Tice H."/>
            <person name="Bruce D."/>
            <person name="Goodwin L."/>
            <person name="Pitluck S."/>
            <person name="Peters L."/>
            <person name="Ovchinnikova G."/>
            <person name="Chertkov O."/>
            <person name="Kyrpides N."/>
            <person name="Mavromatis K."/>
            <person name="Ivanova N."/>
            <person name="Brettin T."/>
            <person name="Detter J.C."/>
            <person name="Han C."/>
            <person name="Larimer F."/>
            <person name="Land M."/>
            <person name="Hauser L."/>
            <person name="Markowitz V."/>
            <person name="Cheng J.-F."/>
            <person name="Hugenholtz P."/>
            <person name="Woyke T."/>
            <person name="Wu D."/>
            <person name="Tindall B."/>
            <person name="Pomrenke H."/>
            <person name="Brambilla E."/>
            <person name="Klenk H.-P."/>
            <person name="Eisen J.A."/>
        </authorList>
    </citation>
    <scope>NUCLEOTIDE SEQUENCE [LARGE SCALE GENOMIC DNA]</scope>
    <source>
        <strain evidence="14">ATCC BAA-1392 / DSM 18658 / VKM B-2454 / MOB10</strain>
    </source>
</reference>
<dbReference type="OrthoDB" id="272875at2"/>
<dbReference type="CDD" id="cd00383">
    <property type="entry name" value="trans_reg_C"/>
    <property type="match status" value="1"/>
</dbReference>
<dbReference type="PROSITE" id="PS51755">
    <property type="entry name" value="OMPR_PHOB"/>
    <property type="match status" value="1"/>
</dbReference>
<proteinExistence type="predicted"/>
<dbReference type="Gene3D" id="3.40.50.2300">
    <property type="match status" value="1"/>
</dbReference>
<dbReference type="SMART" id="SM00862">
    <property type="entry name" value="Trans_reg_C"/>
    <property type="match status" value="1"/>
</dbReference>
<evidence type="ECO:0000256" key="1">
    <source>
        <dbReference type="ARBA" id="ARBA00004496"/>
    </source>
</evidence>
<evidence type="ECO:0000256" key="7">
    <source>
        <dbReference type="ARBA" id="ARBA00023163"/>
    </source>
</evidence>
<dbReference type="Proteomes" id="UP000010798">
    <property type="component" value="Chromosome"/>
</dbReference>
<evidence type="ECO:0000259" key="11">
    <source>
        <dbReference type="PROSITE" id="PS50110"/>
    </source>
</evidence>
<comment type="subcellular location">
    <subcellularLocation>
        <location evidence="1">Cytoplasm</location>
    </subcellularLocation>
</comment>
<evidence type="ECO:0000313" key="13">
    <source>
        <dbReference type="EMBL" id="AGA28634.1"/>
    </source>
</evidence>
<keyword evidence="4" id="KW-0902">Two-component regulatory system</keyword>
<dbReference type="InterPro" id="IPR039420">
    <property type="entry name" value="WalR-like"/>
</dbReference>
<dbReference type="GO" id="GO:0000156">
    <property type="term" value="F:phosphorelay response regulator activity"/>
    <property type="evidence" value="ECO:0007669"/>
    <property type="project" value="TreeGrafter"/>
</dbReference>
<dbReference type="eggNOG" id="COG0745">
    <property type="taxonomic scope" value="Bacteria"/>
</dbReference>
<dbReference type="GO" id="GO:0000976">
    <property type="term" value="F:transcription cis-regulatory region binding"/>
    <property type="evidence" value="ECO:0007669"/>
    <property type="project" value="TreeGrafter"/>
</dbReference>
<evidence type="ECO:0000259" key="12">
    <source>
        <dbReference type="PROSITE" id="PS51755"/>
    </source>
</evidence>
<evidence type="ECO:0000256" key="9">
    <source>
        <dbReference type="PROSITE-ProRule" id="PRU01091"/>
    </source>
</evidence>
<dbReference type="Pfam" id="PF00486">
    <property type="entry name" value="Trans_reg_C"/>
    <property type="match status" value="1"/>
</dbReference>
<dbReference type="EMBL" id="CP003364">
    <property type="protein sequence ID" value="AGA28634.1"/>
    <property type="molecule type" value="Genomic_DNA"/>
</dbReference>
<keyword evidence="14" id="KW-1185">Reference proteome</keyword>
<dbReference type="HOGENOM" id="CLU_000445_30_4_0"/>
<dbReference type="SUPFAM" id="SSF46894">
    <property type="entry name" value="C-terminal effector domain of the bipartite response regulators"/>
    <property type="match status" value="1"/>
</dbReference>
<feature type="DNA-binding region" description="OmpR/PhoB-type" evidence="9">
    <location>
        <begin position="158"/>
        <end position="254"/>
    </location>
</feature>
<gene>
    <name evidence="13" type="ordered locus">Sinac_4445</name>
</gene>
<dbReference type="InterPro" id="IPR001789">
    <property type="entry name" value="Sig_transdc_resp-reg_receiver"/>
</dbReference>
<keyword evidence="6 9" id="KW-0238">DNA-binding</keyword>
<evidence type="ECO:0000256" key="3">
    <source>
        <dbReference type="ARBA" id="ARBA00022553"/>
    </source>
</evidence>
<dbReference type="STRING" id="886293.Sinac_4445"/>
<dbReference type="GO" id="GO:0032993">
    <property type="term" value="C:protein-DNA complex"/>
    <property type="evidence" value="ECO:0007669"/>
    <property type="project" value="TreeGrafter"/>
</dbReference>
<dbReference type="Gene3D" id="6.10.250.690">
    <property type="match status" value="1"/>
</dbReference>
<dbReference type="InterPro" id="IPR016032">
    <property type="entry name" value="Sig_transdc_resp-reg_C-effctor"/>
</dbReference>
<dbReference type="GO" id="GO:0005829">
    <property type="term" value="C:cytosol"/>
    <property type="evidence" value="ECO:0007669"/>
    <property type="project" value="TreeGrafter"/>
</dbReference>
<dbReference type="InterPro" id="IPR011006">
    <property type="entry name" value="CheY-like_superfamily"/>
</dbReference>
<dbReference type="InterPro" id="IPR036388">
    <property type="entry name" value="WH-like_DNA-bd_sf"/>
</dbReference>
<dbReference type="PROSITE" id="PS50110">
    <property type="entry name" value="RESPONSE_REGULATORY"/>
    <property type="match status" value="1"/>
</dbReference>
<keyword evidence="2" id="KW-0963">Cytoplasm</keyword>
<evidence type="ECO:0000256" key="10">
    <source>
        <dbReference type="SAM" id="MobiDB-lite"/>
    </source>
</evidence>
<evidence type="ECO:0000256" key="8">
    <source>
        <dbReference type="PROSITE-ProRule" id="PRU00169"/>
    </source>
</evidence>
<dbReference type="SUPFAM" id="SSF52172">
    <property type="entry name" value="CheY-like"/>
    <property type="match status" value="1"/>
</dbReference>
<keyword evidence="7" id="KW-0804">Transcription</keyword>
<dbReference type="RefSeq" id="WP_015247752.1">
    <property type="nucleotide sequence ID" value="NC_019892.1"/>
</dbReference>
<dbReference type="Gene3D" id="1.10.10.10">
    <property type="entry name" value="Winged helix-like DNA-binding domain superfamily/Winged helix DNA-binding domain"/>
    <property type="match status" value="1"/>
</dbReference>
<sequence length="264" mass="28991">MNAQESSPLLSGVPTMMMSGDDSTSASAPAVAVSILLIDDDVELCDLMQKFFARHGMSVEVVHNSHRGLARALAGGHDLVLLDVMMPDLDGFELLGQVRSRSQIPVIMLTARTAQADRIRGLNAGADDYLPKPFGPEELLARIRAVLRRMDNSRQSEHESFVVGPIRLIPGAREVLCEGRVLGLTSIEFDILEQLVRSAGRVLSRDALMTALYQRRATPFDRSIDVHISHIRKKLKRHGDRIRTVRGVGYLFCTGAEGEGEIAP</sequence>
<evidence type="ECO:0000256" key="5">
    <source>
        <dbReference type="ARBA" id="ARBA00023015"/>
    </source>
</evidence>
<dbReference type="KEGG" id="saci:Sinac_4445"/>
<evidence type="ECO:0000256" key="6">
    <source>
        <dbReference type="ARBA" id="ARBA00023125"/>
    </source>
</evidence>
<evidence type="ECO:0000256" key="2">
    <source>
        <dbReference type="ARBA" id="ARBA00022490"/>
    </source>
</evidence>
<dbReference type="Pfam" id="PF00072">
    <property type="entry name" value="Response_reg"/>
    <property type="match status" value="1"/>
</dbReference>
<dbReference type="InterPro" id="IPR001867">
    <property type="entry name" value="OmpR/PhoB-type_DNA-bd"/>
</dbReference>
<dbReference type="AlphaFoldDB" id="L0DGX9"/>
<evidence type="ECO:0000256" key="4">
    <source>
        <dbReference type="ARBA" id="ARBA00023012"/>
    </source>
</evidence>
<dbReference type="PANTHER" id="PTHR48111">
    <property type="entry name" value="REGULATOR OF RPOS"/>
    <property type="match status" value="1"/>
</dbReference>
<keyword evidence="3 8" id="KW-0597">Phosphoprotein</keyword>
<dbReference type="SMART" id="SM00448">
    <property type="entry name" value="REC"/>
    <property type="match status" value="1"/>
</dbReference>
<dbReference type="GO" id="GO:0006355">
    <property type="term" value="P:regulation of DNA-templated transcription"/>
    <property type="evidence" value="ECO:0007669"/>
    <property type="project" value="InterPro"/>
</dbReference>
<protein>
    <submittedName>
        <fullName evidence="13">Response regulator with CheY-like receiver domain and winged-helix DNA-binding domain</fullName>
    </submittedName>
</protein>
<dbReference type="PANTHER" id="PTHR48111:SF39">
    <property type="entry name" value="TRANSCRIPTIONAL REGULATORY PROTEIN CPXR"/>
    <property type="match status" value="1"/>
</dbReference>
<feature type="region of interest" description="Disordered" evidence="10">
    <location>
        <begin position="1"/>
        <end position="21"/>
    </location>
</feature>